<dbReference type="AlphaFoldDB" id="A0A4Q7J6A8"/>
<name>A0A4Q7J6A8_9PSEU</name>
<organism evidence="2 3">
    <name type="scientific">Amycolatopsis suaedae</name>
    <dbReference type="NCBI Taxonomy" id="2510978"/>
    <lineage>
        <taxon>Bacteria</taxon>
        <taxon>Bacillati</taxon>
        <taxon>Actinomycetota</taxon>
        <taxon>Actinomycetes</taxon>
        <taxon>Pseudonocardiales</taxon>
        <taxon>Pseudonocardiaceae</taxon>
        <taxon>Amycolatopsis</taxon>
    </lineage>
</organism>
<protein>
    <submittedName>
        <fullName evidence="2">DUF2269 family protein</fullName>
    </submittedName>
</protein>
<feature type="transmembrane region" description="Helical" evidence="1">
    <location>
        <begin position="125"/>
        <end position="145"/>
    </location>
</feature>
<proteinExistence type="predicted"/>
<reference evidence="2 3" key="1">
    <citation type="submission" date="2019-02" db="EMBL/GenBank/DDBJ databases">
        <title>Draft genome sequence of Amycolatopsis sp. 8-3EHSu isolated from roots of Suaeda maritima.</title>
        <authorList>
            <person name="Duangmal K."/>
            <person name="Chantavorakit T."/>
        </authorList>
    </citation>
    <scope>NUCLEOTIDE SEQUENCE [LARGE SCALE GENOMIC DNA]</scope>
    <source>
        <strain evidence="2 3">8-3EHSu</strain>
    </source>
</reference>
<dbReference type="OrthoDB" id="3429068at2"/>
<dbReference type="InterPro" id="IPR018729">
    <property type="entry name" value="DUF2269_transmembrane"/>
</dbReference>
<feature type="transmembrane region" description="Helical" evidence="1">
    <location>
        <begin position="79"/>
        <end position="99"/>
    </location>
</feature>
<evidence type="ECO:0000313" key="3">
    <source>
        <dbReference type="Proteomes" id="UP000292003"/>
    </source>
</evidence>
<dbReference type="RefSeq" id="WP_130476845.1">
    <property type="nucleotide sequence ID" value="NZ_SFCC01000009.1"/>
</dbReference>
<keyword evidence="1" id="KW-0812">Transmembrane</keyword>
<evidence type="ECO:0000256" key="1">
    <source>
        <dbReference type="SAM" id="Phobius"/>
    </source>
</evidence>
<keyword evidence="3" id="KW-1185">Reference proteome</keyword>
<keyword evidence="1" id="KW-1133">Transmembrane helix</keyword>
<evidence type="ECO:0000313" key="2">
    <source>
        <dbReference type="EMBL" id="RZQ62418.1"/>
    </source>
</evidence>
<sequence length="153" mass="15942">MTAFLLSVHVIGAIVLIGPITVAASLFPRYGREALRDGSDGAVVKLLHRISVGYSVAAVAVPVFGVATGAKLGVLTDPWLLVSMALTALAVVLLAVVIVPEQRRILAVITGQAPDDSVTARLKRLSMVTGMFALTWVVVTVLMIVRPGSTTGV</sequence>
<dbReference type="Pfam" id="PF10027">
    <property type="entry name" value="DUF2269"/>
    <property type="match status" value="1"/>
</dbReference>
<accession>A0A4Q7J6A8</accession>
<gene>
    <name evidence="2" type="ORF">EWH70_19340</name>
</gene>
<dbReference type="Proteomes" id="UP000292003">
    <property type="component" value="Unassembled WGS sequence"/>
</dbReference>
<keyword evidence="1" id="KW-0472">Membrane</keyword>
<feature type="transmembrane region" description="Helical" evidence="1">
    <location>
        <begin position="6"/>
        <end position="26"/>
    </location>
</feature>
<feature type="transmembrane region" description="Helical" evidence="1">
    <location>
        <begin position="46"/>
        <end position="67"/>
    </location>
</feature>
<comment type="caution">
    <text evidence="2">The sequence shown here is derived from an EMBL/GenBank/DDBJ whole genome shotgun (WGS) entry which is preliminary data.</text>
</comment>
<dbReference type="EMBL" id="SFCC01000009">
    <property type="protein sequence ID" value="RZQ62418.1"/>
    <property type="molecule type" value="Genomic_DNA"/>
</dbReference>